<dbReference type="PROSITE" id="PS50112">
    <property type="entry name" value="PAS"/>
    <property type="match status" value="1"/>
</dbReference>
<organism evidence="10 11">
    <name type="scientific">Teichococcus globiformis</name>
    <dbReference type="NCBI Taxonomy" id="2307229"/>
    <lineage>
        <taxon>Bacteria</taxon>
        <taxon>Pseudomonadati</taxon>
        <taxon>Pseudomonadota</taxon>
        <taxon>Alphaproteobacteria</taxon>
        <taxon>Acetobacterales</taxon>
        <taxon>Roseomonadaceae</taxon>
        <taxon>Roseomonas</taxon>
    </lineage>
</organism>
<gene>
    <name evidence="10" type="ORF">ACFOD4_01920</name>
</gene>
<evidence type="ECO:0000313" key="10">
    <source>
        <dbReference type="EMBL" id="MFC3123804.1"/>
    </source>
</evidence>
<dbReference type="InterPro" id="IPR029016">
    <property type="entry name" value="GAF-like_dom_sf"/>
</dbReference>
<dbReference type="InterPro" id="IPR035965">
    <property type="entry name" value="PAS-like_dom_sf"/>
</dbReference>
<dbReference type="CDD" id="cd18161">
    <property type="entry name" value="REC_hyHK_blue-like"/>
    <property type="match status" value="1"/>
</dbReference>
<evidence type="ECO:0000259" key="8">
    <source>
        <dbReference type="PROSITE" id="PS50110"/>
    </source>
</evidence>
<evidence type="ECO:0000256" key="6">
    <source>
        <dbReference type="PROSITE-ProRule" id="PRU00169"/>
    </source>
</evidence>
<dbReference type="SMART" id="SM00448">
    <property type="entry name" value="REC"/>
    <property type="match status" value="1"/>
</dbReference>
<dbReference type="Pfam" id="PF00512">
    <property type="entry name" value="HisKA"/>
    <property type="match status" value="1"/>
</dbReference>
<dbReference type="Gene3D" id="3.30.450.40">
    <property type="match status" value="2"/>
</dbReference>
<reference evidence="11" key="1">
    <citation type="journal article" date="2019" name="Int. J. Syst. Evol. Microbiol.">
        <title>The Global Catalogue of Microorganisms (GCM) 10K type strain sequencing project: providing services to taxonomists for standard genome sequencing and annotation.</title>
        <authorList>
            <consortium name="The Broad Institute Genomics Platform"/>
            <consortium name="The Broad Institute Genome Sequencing Center for Infectious Disease"/>
            <person name="Wu L."/>
            <person name="Ma J."/>
        </authorList>
    </citation>
    <scope>NUCLEOTIDE SEQUENCE [LARGE SCALE GENOMIC DNA]</scope>
    <source>
        <strain evidence="11">KCTC 52094</strain>
    </source>
</reference>
<dbReference type="Pfam" id="PF08447">
    <property type="entry name" value="PAS_3"/>
    <property type="match status" value="1"/>
</dbReference>
<dbReference type="PANTHER" id="PTHR43065">
    <property type="entry name" value="SENSOR HISTIDINE KINASE"/>
    <property type="match status" value="1"/>
</dbReference>
<feature type="modified residue" description="4-aspartylphosphate" evidence="6">
    <location>
        <position position="1040"/>
    </location>
</feature>
<evidence type="ECO:0000259" key="7">
    <source>
        <dbReference type="PROSITE" id="PS50109"/>
    </source>
</evidence>
<dbReference type="NCBIfam" id="TIGR00229">
    <property type="entry name" value="sensory_box"/>
    <property type="match status" value="1"/>
</dbReference>
<evidence type="ECO:0000256" key="5">
    <source>
        <dbReference type="ARBA" id="ARBA00022777"/>
    </source>
</evidence>
<dbReference type="SUPFAM" id="SSF55785">
    <property type="entry name" value="PYP-like sensor domain (PAS domain)"/>
    <property type="match status" value="3"/>
</dbReference>
<keyword evidence="5" id="KW-0418">Kinase</keyword>
<dbReference type="PANTHER" id="PTHR43065:SF42">
    <property type="entry name" value="TWO-COMPONENT SENSOR PPRA"/>
    <property type="match status" value="1"/>
</dbReference>
<dbReference type="Gene3D" id="3.30.450.20">
    <property type="entry name" value="PAS domain"/>
    <property type="match status" value="3"/>
</dbReference>
<proteinExistence type="predicted"/>
<dbReference type="PRINTS" id="PR00344">
    <property type="entry name" value="BCTRLSENSOR"/>
</dbReference>
<feature type="domain" description="PAS" evidence="9">
    <location>
        <begin position="619"/>
        <end position="674"/>
    </location>
</feature>
<dbReference type="SUPFAM" id="SSF55874">
    <property type="entry name" value="ATPase domain of HSP90 chaperone/DNA topoisomerase II/histidine kinase"/>
    <property type="match status" value="1"/>
</dbReference>
<evidence type="ECO:0000256" key="1">
    <source>
        <dbReference type="ARBA" id="ARBA00000085"/>
    </source>
</evidence>
<dbReference type="PROSITE" id="PS50109">
    <property type="entry name" value="HIS_KIN"/>
    <property type="match status" value="1"/>
</dbReference>
<dbReference type="CDD" id="cd16919">
    <property type="entry name" value="HATPase_CckA-like"/>
    <property type="match status" value="1"/>
</dbReference>
<dbReference type="SMART" id="SM00091">
    <property type="entry name" value="PAS"/>
    <property type="match status" value="2"/>
</dbReference>
<protein>
    <recommendedName>
        <fullName evidence="2">histidine kinase</fullName>
        <ecNumber evidence="2">2.7.13.3</ecNumber>
    </recommendedName>
</protein>
<keyword evidence="3 6" id="KW-0597">Phosphoprotein</keyword>
<dbReference type="Gene3D" id="3.30.565.10">
    <property type="entry name" value="Histidine kinase-like ATPase, C-terminal domain"/>
    <property type="match status" value="1"/>
</dbReference>
<evidence type="ECO:0000256" key="4">
    <source>
        <dbReference type="ARBA" id="ARBA00022679"/>
    </source>
</evidence>
<dbReference type="InterPro" id="IPR003661">
    <property type="entry name" value="HisK_dim/P_dom"/>
</dbReference>
<dbReference type="InterPro" id="IPR011006">
    <property type="entry name" value="CheY-like_superfamily"/>
</dbReference>
<feature type="domain" description="Histidine kinase" evidence="7">
    <location>
        <begin position="743"/>
        <end position="967"/>
    </location>
</feature>
<dbReference type="SMART" id="SM00388">
    <property type="entry name" value="HisKA"/>
    <property type="match status" value="1"/>
</dbReference>
<dbReference type="Pfam" id="PF01590">
    <property type="entry name" value="GAF"/>
    <property type="match status" value="2"/>
</dbReference>
<dbReference type="EMBL" id="JBHRTN010000004">
    <property type="protein sequence ID" value="MFC3123804.1"/>
    <property type="molecule type" value="Genomic_DNA"/>
</dbReference>
<sequence length="1111" mass="123146">MSAPDWTEADRLEALDRYGVLDTPTERDFDDLVRMAAELLEAPVAAVNLIAADRQWFKAERGIGVREMPLDDAICARLLRAEGKLVIPDLRNDPRFTDHPLVTGGPRFRFYAGELLRTPGGLPLGTLCVLDTQPRPEGLTERQSFGLKALARQVMAQLELHRALAEQRSAAMAIEKSETHYRTLIDAIETGFCIVEMRFDGSDRAIDYRIVEGNPAFERMTGLFGSKGKWVSEIAPDLERHWFDTYGRVALTGLPVRFENAAVSFGRWYDVQALRIGAPEEHQVAILFNDISDRRKAELTLARSEAHWRGLFERLEEGIILGELIRDDKGLVTDWRYLEVNPAWGRLMNIPPGSATGRTVRELLPDAADAWVADMSRLVATKQPMTFTHRVGGLHRWYEGRAHHVEGDRFAVVFIDVTGHIQAEAKRNALLVLGDRLQEAPDLEQMAYAASEIIGRTLGASRAGYGTMDAEGRVLTITQSWTRPGMADVAGQFDLCAFGDYVGDLQRGDTVAIADVEHDPRTAHRVEALSAVEARAMVNLPLMEQGRFVALFFVNNGVGRVWSEGELTFMRNVAERTRSAIERRRAEKALRNLAESLEEQVEEQTRDRNRMWRLSTDIMLVADFQARIEAVNPAWTTLLGWEADELVGRDFMSLLHPEDVEATLAEVGKLSDGQTTLRFENRYRQKDGHYRWLSWTAVPDERFIHAVGRDMQAEKEAAETLRRTEEALRQSQKMEAVGQLTGGLAHDFNNLLTGITGSLEILGIRLAQGRFKDADRYVLAAEGAAKRAATLTHRLLAFSRQQTLDPRPVDANRLVAGMEELIRRTVGPAITIEIVAAAGLWATLVDPNQLENALLNLAINARDAMPAGGRLTIETANTWIDHRSARDRDMAPGQYIAICVTDTGTGMPPEIAARAFEPFFTTKPIGQGTGLGLSMIYGFVRQSGGQVRIYSEVGQGTTMRLYLPRHLGAVEHQDEPPDLAEAPRAGPGETVLVVDDEPTIRMLVTEVLEELGYAAIEAVDGTTGLEVLRSASRIDLLVTDVGLPGGMSGRQMADLARLHRPGLKVLFITGYAENAVLGNGHMAPGMHVMTKPFAMEALASRIKELITGRTS</sequence>
<keyword evidence="4" id="KW-0808">Transferase</keyword>
<dbReference type="Pfam" id="PF02518">
    <property type="entry name" value="HATPase_c"/>
    <property type="match status" value="1"/>
</dbReference>
<dbReference type="Proteomes" id="UP001595593">
    <property type="component" value="Unassembled WGS sequence"/>
</dbReference>
<dbReference type="InterPro" id="IPR004358">
    <property type="entry name" value="Sig_transdc_His_kin-like_C"/>
</dbReference>
<dbReference type="InterPro" id="IPR003594">
    <property type="entry name" value="HATPase_dom"/>
</dbReference>
<dbReference type="SMART" id="SM00065">
    <property type="entry name" value="GAF"/>
    <property type="match status" value="2"/>
</dbReference>
<dbReference type="InterPro" id="IPR005467">
    <property type="entry name" value="His_kinase_dom"/>
</dbReference>
<dbReference type="SMART" id="SM00387">
    <property type="entry name" value="HATPase_c"/>
    <property type="match status" value="1"/>
</dbReference>
<dbReference type="InterPro" id="IPR013655">
    <property type="entry name" value="PAS_fold_3"/>
</dbReference>
<keyword evidence="11" id="KW-1185">Reference proteome</keyword>
<dbReference type="Pfam" id="PF13188">
    <property type="entry name" value="PAS_8"/>
    <property type="match status" value="1"/>
</dbReference>
<dbReference type="Pfam" id="PF08448">
    <property type="entry name" value="PAS_4"/>
    <property type="match status" value="1"/>
</dbReference>
<feature type="domain" description="Response regulatory" evidence="8">
    <location>
        <begin position="990"/>
        <end position="1106"/>
    </location>
</feature>
<dbReference type="InterPro" id="IPR036097">
    <property type="entry name" value="HisK_dim/P_sf"/>
</dbReference>
<dbReference type="PROSITE" id="PS50110">
    <property type="entry name" value="RESPONSE_REGULATORY"/>
    <property type="match status" value="1"/>
</dbReference>
<dbReference type="RefSeq" id="WP_379593052.1">
    <property type="nucleotide sequence ID" value="NZ_JBHRTN010000004.1"/>
</dbReference>
<dbReference type="InterPro" id="IPR001789">
    <property type="entry name" value="Sig_transdc_resp-reg_receiver"/>
</dbReference>
<dbReference type="SUPFAM" id="SSF47384">
    <property type="entry name" value="Homodimeric domain of signal transducing histidine kinase"/>
    <property type="match status" value="1"/>
</dbReference>
<dbReference type="CDD" id="cd00082">
    <property type="entry name" value="HisKA"/>
    <property type="match status" value="1"/>
</dbReference>
<evidence type="ECO:0000256" key="2">
    <source>
        <dbReference type="ARBA" id="ARBA00012438"/>
    </source>
</evidence>
<dbReference type="Pfam" id="PF00072">
    <property type="entry name" value="Response_reg"/>
    <property type="match status" value="1"/>
</dbReference>
<dbReference type="EC" id="2.7.13.3" evidence="2"/>
<dbReference type="Gene3D" id="1.10.287.130">
    <property type="match status" value="1"/>
</dbReference>
<dbReference type="InterPro" id="IPR036890">
    <property type="entry name" value="HATPase_C_sf"/>
</dbReference>
<dbReference type="Gene3D" id="3.40.50.2300">
    <property type="match status" value="1"/>
</dbReference>
<comment type="caution">
    <text evidence="10">The sequence shown here is derived from an EMBL/GenBank/DDBJ whole genome shotgun (WGS) entry which is preliminary data.</text>
</comment>
<dbReference type="CDD" id="cd00130">
    <property type="entry name" value="PAS"/>
    <property type="match status" value="1"/>
</dbReference>
<name>A0ABV7FWT3_9PROT</name>
<evidence type="ECO:0000259" key="9">
    <source>
        <dbReference type="PROSITE" id="PS50112"/>
    </source>
</evidence>
<evidence type="ECO:0000313" key="11">
    <source>
        <dbReference type="Proteomes" id="UP001595593"/>
    </source>
</evidence>
<accession>A0ABV7FWT3</accession>
<comment type="catalytic activity">
    <reaction evidence="1">
        <text>ATP + protein L-histidine = ADP + protein N-phospho-L-histidine.</text>
        <dbReference type="EC" id="2.7.13.3"/>
    </reaction>
</comment>
<dbReference type="SUPFAM" id="SSF55781">
    <property type="entry name" value="GAF domain-like"/>
    <property type="match status" value="2"/>
</dbReference>
<dbReference type="InterPro" id="IPR013656">
    <property type="entry name" value="PAS_4"/>
</dbReference>
<dbReference type="InterPro" id="IPR003018">
    <property type="entry name" value="GAF"/>
</dbReference>
<dbReference type="SUPFAM" id="SSF52172">
    <property type="entry name" value="CheY-like"/>
    <property type="match status" value="1"/>
</dbReference>
<evidence type="ECO:0000256" key="3">
    <source>
        <dbReference type="ARBA" id="ARBA00022553"/>
    </source>
</evidence>
<dbReference type="InterPro" id="IPR000014">
    <property type="entry name" value="PAS"/>
</dbReference>